<dbReference type="RefSeq" id="WP_274994612.1">
    <property type="nucleotide sequence ID" value="NZ_JAJQQP010000007.1"/>
</dbReference>
<dbReference type="InterPro" id="IPR012495">
    <property type="entry name" value="TadE-like_dom"/>
</dbReference>
<evidence type="ECO:0000259" key="2">
    <source>
        <dbReference type="Pfam" id="PF07811"/>
    </source>
</evidence>
<keyword evidence="1" id="KW-0472">Membrane</keyword>
<evidence type="ECO:0000313" key="3">
    <source>
        <dbReference type="EMBL" id="MDR7383341.1"/>
    </source>
</evidence>
<sequence>MTSGRRGVTRYLLPGRVPARQQLPGRSEQGNVAINTAVVFPMLLLIGLLLVMAGRLVLAEGVVQSAANEAARAASISRTASVAEVQATSTATSTLTNSGVRCASTSVRPSTDAFDLPLGTVGTITVRVECVVPLRDLGLPGAPGSRTISATGTSVLDAYRGRS</sequence>
<feature type="transmembrane region" description="Helical" evidence="1">
    <location>
        <begin position="32"/>
        <end position="51"/>
    </location>
</feature>
<comment type="caution">
    <text evidence="3">The sequence shown here is derived from an EMBL/GenBank/DDBJ whole genome shotgun (WGS) entry which is preliminary data.</text>
</comment>
<dbReference type="Proteomes" id="UP001183585">
    <property type="component" value="Unassembled WGS sequence"/>
</dbReference>
<name>A0ABU2CQ01_9MICO</name>
<evidence type="ECO:0000256" key="1">
    <source>
        <dbReference type="SAM" id="Phobius"/>
    </source>
</evidence>
<protein>
    <submittedName>
        <fullName evidence="3">Flp pilus assembly protein TadG</fullName>
    </submittedName>
</protein>
<keyword evidence="1" id="KW-0812">Transmembrane</keyword>
<reference evidence="3 4" key="1">
    <citation type="submission" date="2023-07" db="EMBL/GenBank/DDBJ databases">
        <title>Sequencing the genomes of 1000 actinobacteria strains.</title>
        <authorList>
            <person name="Klenk H.-P."/>
        </authorList>
    </citation>
    <scope>NUCLEOTIDE SEQUENCE [LARGE SCALE GENOMIC DNA]</scope>
    <source>
        <strain evidence="3 4">DSM 45554</strain>
    </source>
</reference>
<evidence type="ECO:0000313" key="4">
    <source>
        <dbReference type="Proteomes" id="UP001183585"/>
    </source>
</evidence>
<keyword evidence="4" id="KW-1185">Reference proteome</keyword>
<keyword evidence="1" id="KW-1133">Transmembrane helix</keyword>
<accession>A0ABU2CQ01</accession>
<organism evidence="3 4">
    <name type="scientific">Promicromonospora iranensis</name>
    <dbReference type="NCBI Taxonomy" id="1105144"/>
    <lineage>
        <taxon>Bacteria</taxon>
        <taxon>Bacillati</taxon>
        <taxon>Actinomycetota</taxon>
        <taxon>Actinomycetes</taxon>
        <taxon>Micrococcales</taxon>
        <taxon>Promicromonosporaceae</taxon>
        <taxon>Promicromonospora</taxon>
    </lineage>
</organism>
<dbReference type="Pfam" id="PF07811">
    <property type="entry name" value="TadE"/>
    <property type="match status" value="1"/>
</dbReference>
<feature type="domain" description="TadE-like" evidence="2">
    <location>
        <begin position="31"/>
        <end position="72"/>
    </location>
</feature>
<proteinExistence type="predicted"/>
<dbReference type="EMBL" id="JAVDYE010000001">
    <property type="protein sequence ID" value="MDR7383341.1"/>
    <property type="molecule type" value="Genomic_DNA"/>
</dbReference>
<gene>
    <name evidence="3" type="ORF">J2S48_002856</name>
</gene>